<feature type="region of interest" description="Disordered" evidence="2">
    <location>
        <begin position="1"/>
        <end position="41"/>
    </location>
</feature>
<evidence type="ECO:0000256" key="2">
    <source>
        <dbReference type="SAM" id="MobiDB-lite"/>
    </source>
</evidence>
<feature type="domain" description="Interferon-related developmental regulator N-terminal" evidence="4">
    <location>
        <begin position="197"/>
        <end position="281"/>
    </location>
</feature>
<dbReference type="PANTHER" id="PTHR12354:SF1">
    <property type="entry name" value="INTERFERON-RELATED DEVELOPMENTAL REGULATOR 1"/>
    <property type="match status" value="1"/>
</dbReference>
<sequence>MGKGRNKNKEKDTYSGPTRKGRGGEESESEESVASHITFDDDMRSVQGEDVEDLDAPNFLDTLGEHIENASHKNISIRMAALRHLQLAMCSQYIPDFVTKWKLTLLELIAKNLKKTDEEIAVSAVLLAIASLQIGDELGPDIEEPLAILRTLVTDPARSEQLRALCALSIAVTSHVACINDESISASIKDTDASTVNSAFSEFSKLTAFLEADQLDIRTAAGEALAFLYELGSETRPGFRLANHQQIVDILNGLCSDSSKGKAKKDRRAQRFTFRQVYSSIVDKETPSITVKFNRESLVLDSCASKLLYDLCCELLHGGMLRQLQNNELVRDLFDLGPVKQVEQQEKVNKFAKMAAHDAASKYRNQVRGKQRDKRNVVL</sequence>
<reference evidence="5 6" key="1">
    <citation type="submission" date="2018-11" db="EMBL/GenBank/DDBJ databases">
        <authorList>
            <consortium name="Pathogen Informatics"/>
        </authorList>
    </citation>
    <scope>NUCLEOTIDE SEQUENCE [LARGE SCALE GENOMIC DNA]</scope>
</reference>
<evidence type="ECO:0000313" key="7">
    <source>
        <dbReference type="WBParaSite" id="HPBE_0000985501-mRNA-1"/>
    </source>
</evidence>
<feature type="domain" description="Interferon-related developmental regulator C-terminal" evidence="3">
    <location>
        <begin position="327"/>
        <end position="376"/>
    </location>
</feature>
<dbReference type="Pfam" id="PF04836">
    <property type="entry name" value="IFRD_C"/>
    <property type="match status" value="1"/>
</dbReference>
<gene>
    <name evidence="5" type="ORF">HPBE_LOCUS9856</name>
</gene>
<dbReference type="EMBL" id="UZAH01026570">
    <property type="protein sequence ID" value="VDO82533.1"/>
    <property type="molecule type" value="Genomic_DNA"/>
</dbReference>
<accession>A0A3P7ZVZ1</accession>
<protein>
    <submittedName>
        <fullName evidence="7">IFRD domain-containing protein</fullName>
    </submittedName>
</protein>
<organism evidence="6 7">
    <name type="scientific">Heligmosomoides polygyrus</name>
    <name type="common">Parasitic roundworm</name>
    <dbReference type="NCBI Taxonomy" id="6339"/>
    <lineage>
        <taxon>Eukaryota</taxon>
        <taxon>Metazoa</taxon>
        <taxon>Ecdysozoa</taxon>
        <taxon>Nematoda</taxon>
        <taxon>Chromadorea</taxon>
        <taxon>Rhabditida</taxon>
        <taxon>Rhabditina</taxon>
        <taxon>Rhabditomorpha</taxon>
        <taxon>Strongyloidea</taxon>
        <taxon>Heligmosomidae</taxon>
        <taxon>Heligmosomoides</taxon>
    </lineage>
</organism>
<dbReference type="PANTHER" id="PTHR12354">
    <property type="entry name" value="INTERFERON-RELATED DEVELOPMENTAL REGULATOR"/>
    <property type="match status" value="1"/>
</dbReference>
<dbReference type="InterPro" id="IPR007701">
    <property type="entry name" value="Interferon-rel_develop_reg_N"/>
</dbReference>
<dbReference type="Proteomes" id="UP000050761">
    <property type="component" value="Unassembled WGS sequence"/>
</dbReference>
<dbReference type="WBParaSite" id="HPBE_0000985501-mRNA-1">
    <property type="protein sequence ID" value="HPBE_0000985501-mRNA-1"/>
    <property type="gene ID" value="HPBE_0000985501"/>
</dbReference>
<evidence type="ECO:0000313" key="5">
    <source>
        <dbReference type="EMBL" id="VDO82533.1"/>
    </source>
</evidence>
<comment type="similarity">
    <text evidence="1">Belongs to the IFRD family.</text>
</comment>
<evidence type="ECO:0000259" key="3">
    <source>
        <dbReference type="Pfam" id="PF04836"/>
    </source>
</evidence>
<keyword evidence="6" id="KW-1185">Reference proteome</keyword>
<evidence type="ECO:0000259" key="4">
    <source>
        <dbReference type="Pfam" id="PF05004"/>
    </source>
</evidence>
<reference evidence="7" key="2">
    <citation type="submission" date="2019-09" db="UniProtKB">
        <authorList>
            <consortium name="WormBaseParasite"/>
        </authorList>
    </citation>
    <scope>IDENTIFICATION</scope>
</reference>
<accession>A0A183FQ73</accession>
<dbReference type="InterPro" id="IPR016024">
    <property type="entry name" value="ARM-type_fold"/>
</dbReference>
<dbReference type="InterPro" id="IPR006921">
    <property type="entry name" value="Interferon-rel_develop_reg_C"/>
</dbReference>
<feature type="domain" description="Interferon-related developmental regulator N-terminal" evidence="4">
    <location>
        <begin position="42"/>
        <end position="187"/>
    </location>
</feature>
<evidence type="ECO:0000313" key="6">
    <source>
        <dbReference type="Proteomes" id="UP000050761"/>
    </source>
</evidence>
<name>A0A183FQ73_HELPZ</name>
<dbReference type="SUPFAM" id="SSF48371">
    <property type="entry name" value="ARM repeat"/>
    <property type="match status" value="1"/>
</dbReference>
<proteinExistence type="inferred from homology"/>
<dbReference type="AlphaFoldDB" id="A0A183FQ73"/>
<dbReference type="OrthoDB" id="686784at2759"/>
<evidence type="ECO:0000256" key="1">
    <source>
        <dbReference type="ARBA" id="ARBA00008828"/>
    </source>
</evidence>
<dbReference type="Pfam" id="PF05004">
    <property type="entry name" value="IFRD"/>
    <property type="match status" value="2"/>
</dbReference>
<dbReference type="InterPro" id="IPR039777">
    <property type="entry name" value="IFRD"/>
</dbReference>